<dbReference type="EMBL" id="CAVMJV010000127">
    <property type="protein sequence ID" value="CAK5107938.1"/>
    <property type="molecule type" value="Genomic_DNA"/>
</dbReference>
<evidence type="ECO:0000313" key="1">
    <source>
        <dbReference type="EMBL" id="CAK5107938.1"/>
    </source>
</evidence>
<name>A0ACB1AXS6_MELEN</name>
<protein>
    <submittedName>
        <fullName evidence="1">Uncharacterized protein</fullName>
    </submittedName>
</protein>
<dbReference type="Proteomes" id="UP001497535">
    <property type="component" value="Unassembled WGS sequence"/>
</dbReference>
<comment type="caution">
    <text evidence="1">The sequence shown here is derived from an EMBL/GenBank/DDBJ whole genome shotgun (WGS) entry which is preliminary data.</text>
</comment>
<sequence>MKILRVMLFWMLMGNRFQMTRLGEHVLILHLPTLLIKCLLSTTFLLEIYLQMLMMFLFLGYFLIYFLGSLLWFIFPGFLFFVSFSHLLNTY</sequence>
<organism evidence="1 2">
    <name type="scientific">Meloidogyne enterolobii</name>
    <name type="common">Root-knot nematode worm</name>
    <name type="synonym">Meloidogyne mayaguensis</name>
    <dbReference type="NCBI Taxonomy" id="390850"/>
    <lineage>
        <taxon>Eukaryota</taxon>
        <taxon>Metazoa</taxon>
        <taxon>Ecdysozoa</taxon>
        <taxon>Nematoda</taxon>
        <taxon>Chromadorea</taxon>
        <taxon>Rhabditida</taxon>
        <taxon>Tylenchina</taxon>
        <taxon>Tylenchomorpha</taxon>
        <taxon>Tylenchoidea</taxon>
        <taxon>Meloidogynidae</taxon>
        <taxon>Meloidogyninae</taxon>
        <taxon>Meloidogyne</taxon>
    </lineage>
</organism>
<reference evidence="1" key="1">
    <citation type="submission" date="2023-11" db="EMBL/GenBank/DDBJ databases">
        <authorList>
            <person name="Poullet M."/>
        </authorList>
    </citation>
    <scope>NUCLEOTIDE SEQUENCE</scope>
    <source>
        <strain evidence="1">E1834</strain>
    </source>
</reference>
<gene>
    <name evidence="1" type="ORF">MENTE1834_LOCUS43825</name>
</gene>
<accession>A0ACB1AXS6</accession>
<proteinExistence type="predicted"/>
<keyword evidence="2" id="KW-1185">Reference proteome</keyword>
<evidence type="ECO:0000313" key="2">
    <source>
        <dbReference type="Proteomes" id="UP001497535"/>
    </source>
</evidence>